<accession>A0A0F5JI30</accession>
<sequence>MKKIKYIFLLFCLYPFLMQTDGQNKAYGLDIEKNKVISTDRQDGRYISTRGVVHALMKRNVPAYAFHSDFSQREFNYWKEGLRGKMKDLMRHPNLRDLPTPKRVSCEKREGYRIEKWESYPLPECVVPFLMLIPDQVNAGNPVPGVLCIPGSGRTKESLAGEPELETKYARPRFQEENEMALKYVKIGLVAVVVDNPCIGECSDLEKYTVAPSYYFDESARCLLELGWSYLGYSSYVDMHVLSWMKEQPFIRKERLIVSGHSLGTEPLMVLGALDPTIYGFVYSDFLCRTLERIIVMTEPKENGYRPFPNSIEHLIPEFLCNFDFPDIVSSLAPRPIIFTEGGLDRDLEMVRQAYRIAGHPENIEIHFYPKYADPDSRKTKGNLPEGVNREAYFDLTNVDAPNHCFKENLIIPWVKKILSEDK</sequence>
<comment type="caution">
    <text evidence="1">The sequence shown here is derived from an EMBL/GenBank/DDBJ whole genome shotgun (WGS) entry which is preliminary data.</text>
</comment>
<evidence type="ECO:0000313" key="2">
    <source>
        <dbReference type="Proteomes" id="UP000033035"/>
    </source>
</evidence>
<dbReference type="ESTHER" id="9porp-a0a0f5ji30">
    <property type="family name" value="Abhydrolase_7"/>
</dbReference>
<proteinExistence type="predicted"/>
<dbReference type="Pfam" id="PF12715">
    <property type="entry name" value="Abhydrolase_7"/>
    <property type="match status" value="1"/>
</dbReference>
<reference evidence="1 2" key="1">
    <citation type="submission" date="2013-04" db="EMBL/GenBank/DDBJ databases">
        <title>The Genome Sequence of Parabacteroides gordonii DSM 23371.</title>
        <authorList>
            <consortium name="The Broad Institute Genomics Platform"/>
            <person name="Earl A."/>
            <person name="Ward D."/>
            <person name="Feldgarden M."/>
            <person name="Gevers D."/>
            <person name="Martens E."/>
            <person name="Sakamoto M."/>
            <person name="Benno Y."/>
            <person name="Suzuki N."/>
            <person name="Matsunaga N."/>
            <person name="Koshihara K."/>
            <person name="Seki M."/>
            <person name="Komiya H."/>
            <person name="Walker B."/>
            <person name="Young S."/>
            <person name="Zeng Q."/>
            <person name="Gargeya S."/>
            <person name="Fitzgerald M."/>
            <person name="Haas B."/>
            <person name="Abouelleil A."/>
            <person name="Allen A.W."/>
            <person name="Alvarado L."/>
            <person name="Arachchi H.M."/>
            <person name="Berlin A.M."/>
            <person name="Chapman S.B."/>
            <person name="Gainer-Dewar J."/>
            <person name="Goldberg J."/>
            <person name="Griggs A."/>
            <person name="Gujja S."/>
            <person name="Hansen M."/>
            <person name="Howarth C."/>
            <person name="Imamovic A."/>
            <person name="Ireland A."/>
            <person name="Larimer J."/>
            <person name="McCowan C."/>
            <person name="Murphy C."/>
            <person name="Pearson M."/>
            <person name="Poon T.W."/>
            <person name="Priest M."/>
            <person name="Roberts A."/>
            <person name="Saif S."/>
            <person name="Shea T."/>
            <person name="Sisk P."/>
            <person name="Sykes S."/>
            <person name="Wortman J."/>
            <person name="Nusbaum C."/>
            <person name="Birren B."/>
        </authorList>
    </citation>
    <scope>NUCLEOTIDE SEQUENCE [LARGE SCALE GENOMIC DNA]</scope>
    <source>
        <strain evidence="1 2">MS-1</strain>
    </source>
</reference>
<dbReference type="EMBL" id="AQHW01000013">
    <property type="protein sequence ID" value="KKB57413.1"/>
    <property type="molecule type" value="Genomic_DNA"/>
</dbReference>
<gene>
    <name evidence="1" type="ORF">HMPREF1536_02135</name>
</gene>
<dbReference type="PATRIC" id="fig|1203610.3.peg.2192"/>
<evidence type="ECO:0000313" key="1">
    <source>
        <dbReference type="EMBL" id="KKB57413.1"/>
    </source>
</evidence>
<dbReference type="STRING" id="1203610.HMPREF1536_02135"/>
<dbReference type="AlphaFoldDB" id="A0A0F5JI30"/>
<dbReference type="SUPFAM" id="SSF53474">
    <property type="entry name" value="alpha/beta-Hydrolases"/>
    <property type="match status" value="1"/>
</dbReference>
<name>A0A0F5JI30_9BACT</name>
<dbReference type="HOGENOM" id="CLU_648665_0_0_10"/>
<dbReference type="Proteomes" id="UP000033035">
    <property type="component" value="Unassembled WGS sequence"/>
</dbReference>
<evidence type="ECO:0008006" key="3">
    <source>
        <dbReference type="Google" id="ProtNLM"/>
    </source>
</evidence>
<dbReference type="Gene3D" id="3.40.50.1820">
    <property type="entry name" value="alpha/beta hydrolase"/>
    <property type="match status" value="1"/>
</dbReference>
<keyword evidence="2" id="KW-1185">Reference proteome</keyword>
<dbReference type="InterPro" id="IPR029058">
    <property type="entry name" value="AB_hydrolase_fold"/>
</dbReference>
<protein>
    <recommendedName>
        <fullName evidence="3">Abhydrolase family protein</fullName>
    </recommendedName>
</protein>
<organism evidence="1 2">
    <name type="scientific">Parabacteroides gordonii MS-1 = DSM 23371</name>
    <dbReference type="NCBI Taxonomy" id="1203610"/>
    <lineage>
        <taxon>Bacteria</taxon>
        <taxon>Pseudomonadati</taxon>
        <taxon>Bacteroidota</taxon>
        <taxon>Bacteroidia</taxon>
        <taxon>Bacteroidales</taxon>
        <taxon>Tannerellaceae</taxon>
        <taxon>Parabacteroides</taxon>
    </lineage>
</organism>
<dbReference type="RefSeq" id="WP_087880978.1">
    <property type="nucleotide sequence ID" value="NZ_KQ033919.1"/>
</dbReference>
<dbReference type="InterPro" id="IPR025890">
    <property type="entry name" value="Abhydrolase_bac"/>
</dbReference>